<evidence type="ECO:0000313" key="2">
    <source>
        <dbReference type="EMBL" id="KZX21546.1"/>
    </source>
</evidence>
<evidence type="ECO:0000313" key="3">
    <source>
        <dbReference type="Proteomes" id="UP000076717"/>
    </source>
</evidence>
<sequence>MTYGAMSPTSLATAAESAVTCCGATWIAALRSSVFTSPRWVGSTTVTTSPSLPARAVRPERCRYALCSMGGSTWMTSSTSSTCTPRAATSVATSTLTVPAPNAARLRSRATCERLPCRSTAGMPWPVSCFASFFAWCLVRMKRMRRPVPDARVFTSAFFASRPSTSKTWWVISATGEFASSTECSTSFCRYFLTSLSTPLSRVAENSRRWPPRGVLSRMRVTTGRNPRSAMWSASSSTVISTASRFTKPCFMRSSRRPGQATTMSTPCFSAATWRCCETPPKIVVVTMPYASASGCMAAVICVASSRVGASTRPRGRPGRRRPPASDPPRRAIIGMEKARVLPEPVLPRPRTSRPFRVSGSVSTWMGKGSVMPLAVSAATRGAGTPRAPKEGVFDMEWCLSGASCRSSSAAGGRGTGDRRSGEGDGGHIRSPYDSVRAA</sequence>
<feature type="compositionally biased region" description="Basic and acidic residues" evidence="1">
    <location>
        <begin position="416"/>
        <end position="428"/>
    </location>
</feature>
<feature type="region of interest" description="Disordered" evidence="1">
    <location>
        <begin position="308"/>
        <end position="331"/>
    </location>
</feature>
<reference evidence="2 3" key="1">
    <citation type="submission" date="2015-08" db="EMBL/GenBank/DDBJ databases">
        <title>Draft Genome Sequence of Rathayibacter sp. Strain VKM Ac-2596 Isolated from Leaf Gall Induced by Plant-Parasitic Nematodes.</title>
        <authorList>
            <person name="Vasilenko O.V."/>
            <person name="Starodumova I.P."/>
            <person name="Tarlachkov S.V."/>
            <person name="Dorofeeva L.V."/>
            <person name="Evtushenko L.I."/>
        </authorList>
    </citation>
    <scope>NUCLEOTIDE SEQUENCE [LARGE SCALE GENOMIC DNA]</scope>
    <source>
        <strain evidence="2 3">VKM Ac-2596</strain>
    </source>
</reference>
<name>A0A166I309_9MICO</name>
<proteinExistence type="predicted"/>
<dbReference type="Proteomes" id="UP000076717">
    <property type="component" value="Unassembled WGS sequence"/>
</dbReference>
<feature type="region of interest" description="Disordered" evidence="1">
    <location>
        <begin position="404"/>
        <end position="439"/>
    </location>
</feature>
<gene>
    <name evidence="2" type="ORF">ACH61_01299</name>
</gene>
<comment type="caution">
    <text evidence="2">The sequence shown here is derived from an EMBL/GenBank/DDBJ whole genome shotgun (WGS) entry which is preliminary data.</text>
</comment>
<organism evidence="2 3">
    <name type="scientific">Rathayibacter tanaceti</name>
    <dbReference type="NCBI Taxonomy" id="1671680"/>
    <lineage>
        <taxon>Bacteria</taxon>
        <taxon>Bacillati</taxon>
        <taxon>Actinomycetota</taxon>
        <taxon>Actinomycetes</taxon>
        <taxon>Micrococcales</taxon>
        <taxon>Microbacteriaceae</taxon>
        <taxon>Rathayibacter</taxon>
    </lineage>
</organism>
<dbReference type="AlphaFoldDB" id="A0A166I309"/>
<evidence type="ECO:0000256" key="1">
    <source>
        <dbReference type="SAM" id="MobiDB-lite"/>
    </source>
</evidence>
<keyword evidence="3" id="KW-1185">Reference proteome</keyword>
<protein>
    <submittedName>
        <fullName evidence="2">Uncharacterized protein</fullName>
    </submittedName>
</protein>
<accession>A0A166I309</accession>
<dbReference type="EMBL" id="LIIN01000034">
    <property type="protein sequence ID" value="KZX21546.1"/>
    <property type="molecule type" value="Genomic_DNA"/>
</dbReference>
<feature type="compositionally biased region" description="Basic residues" evidence="1">
    <location>
        <begin position="314"/>
        <end position="323"/>
    </location>
</feature>